<feature type="region of interest" description="Disordered" evidence="5">
    <location>
        <begin position="471"/>
        <end position="602"/>
    </location>
</feature>
<feature type="compositionally biased region" description="Basic and acidic residues" evidence="5">
    <location>
        <begin position="512"/>
        <end position="522"/>
    </location>
</feature>
<dbReference type="AlphaFoldDB" id="A0A7S0D218"/>
<keyword evidence="2 4" id="KW-0863">Zinc-finger</keyword>
<dbReference type="Gene3D" id="3.30.40.10">
    <property type="entry name" value="Zinc/RING finger domain, C3HC4 (zinc finger)"/>
    <property type="match status" value="1"/>
</dbReference>
<dbReference type="PROSITE" id="PS50178">
    <property type="entry name" value="ZF_FYVE"/>
    <property type="match status" value="1"/>
</dbReference>
<feature type="region of interest" description="Disordered" evidence="5">
    <location>
        <begin position="1"/>
        <end position="41"/>
    </location>
</feature>
<evidence type="ECO:0000313" key="8">
    <source>
        <dbReference type="EMBL" id="CAD8440631.1"/>
    </source>
</evidence>
<feature type="domain" description="PH" evidence="6">
    <location>
        <begin position="704"/>
        <end position="901"/>
    </location>
</feature>
<gene>
    <name evidence="8" type="ORF">LAMO00422_LOCUS5915</name>
</gene>
<keyword evidence="3" id="KW-0862">Zinc</keyword>
<reference evidence="8" key="1">
    <citation type="submission" date="2021-01" db="EMBL/GenBank/DDBJ databases">
        <authorList>
            <person name="Corre E."/>
            <person name="Pelletier E."/>
            <person name="Niang G."/>
            <person name="Scheremetjew M."/>
            <person name="Finn R."/>
            <person name="Kale V."/>
            <person name="Holt S."/>
            <person name="Cochrane G."/>
            <person name="Meng A."/>
            <person name="Brown T."/>
            <person name="Cohen L."/>
        </authorList>
    </citation>
    <scope>NUCLEOTIDE SEQUENCE</scope>
    <source>
        <strain evidence="8">CCMP2058</strain>
    </source>
</reference>
<dbReference type="Pfam" id="PF01363">
    <property type="entry name" value="FYVE"/>
    <property type="match status" value="1"/>
</dbReference>
<sequence length="901" mass="101272">MSDPLEKWLVDSLAEGGKVKKPINEPKKKGEGDSAESLTGHMLEAGDLMKWLDKELKQPSKNMAANHEEEDSGPEEDTFDPMSFLMKHINEENAGEDIPVDAPFVSDEEWKTIEVEVVKGSQLPIAKAGWLQKRGKNYQAYKRRFCEIRGTKFYYFHCEAHKANGHGEDKRGEINLTNATITPVTEEKGDRMVRKKDFLHYVDAAAARAQALWIPNVDIRSCMNHTCQKRFGPLVRRHHCRFCGRIFCNDCLTTGRGRRLKNQPSKVKGYEGVKICLECALLPETRMTRPFSRGISMELNLNTKHATMPPGTLGSAQQITQTASEGAFSRGGDRFNSAPIKRSTDSPPKLPESFLAELNRTNEVANSVALSPNIEGKQHPTTPQADDNETSLFNTPAVMDPNASVPSAPIGNMRTSSGVMPTKTPSNTPNMESGTLAVDDENDDLQESQLNDPEAPAQLPSEWMDNLFNSVSEKRSSSNSKPETTTRSHSLEPTSRQKFKGNLVMRPRTHSKSLDAKDKRDLNPSLGGHAEKRANSLKRRRNRQSRRTYTLDKKSINVITKKVEQKVEKKEDDEGGPPIDQTAGGKDSKRDSKDDTKSKSDSNDIDTVVFSIQAKGLTRRFIFQAESPAACKEWVRILKIHTRNQHPSILRVGGSKTENDVNSIKSKSSKKRPIVLEAKQVRFAAKNDYFSASNTTRTEKLKDGWLRTGYLAKVGAHFRNWKVRFFALRQHMLTYFKISGSVRQQRGTIYLRGAEVIKLGSVPTKKGTAADAIEGESSVSHDMDEVSPRNQKSPSIHERNPTKHVIGLSPVANPSPVRSERKRRGFHVRQVSSDSLEPNVRKEKIRYVHEFLIKTRQQPKSKKYGDDVHVSKLKPGRTYHLRAASRRDRREWIKAIQLASV</sequence>
<feature type="compositionally biased region" description="Acidic residues" evidence="5">
    <location>
        <begin position="68"/>
        <end position="77"/>
    </location>
</feature>
<dbReference type="SUPFAM" id="SSF57903">
    <property type="entry name" value="FYVE/PHD zinc finger"/>
    <property type="match status" value="1"/>
</dbReference>
<dbReference type="GO" id="GO:0008270">
    <property type="term" value="F:zinc ion binding"/>
    <property type="evidence" value="ECO:0007669"/>
    <property type="project" value="UniProtKB-KW"/>
</dbReference>
<dbReference type="InterPro" id="IPR017455">
    <property type="entry name" value="Znf_FYVE-rel"/>
</dbReference>
<dbReference type="PANTHER" id="PTHR14336">
    <property type="entry name" value="TANDEM PH DOMAIN CONTAINING PROTEIN"/>
    <property type="match status" value="1"/>
</dbReference>
<dbReference type="Gene3D" id="2.30.29.30">
    <property type="entry name" value="Pleckstrin-homology domain (PH domain)/Phosphotyrosine-binding domain (PTB)"/>
    <property type="match status" value="2"/>
</dbReference>
<dbReference type="Pfam" id="PF00169">
    <property type="entry name" value="PH"/>
    <property type="match status" value="1"/>
</dbReference>
<dbReference type="CDD" id="cd00821">
    <property type="entry name" value="PH"/>
    <property type="match status" value="1"/>
</dbReference>
<evidence type="ECO:0000256" key="1">
    <source>
        <dbReference type="ARBA" id="ARBA00022723"/>
    </source>
</evidence>
<dbReference type="InterPro" id="IPR011011">
    <property type="entry name" value="Znf_FYVE_PHD"/>
</dbReference>
<dbReference type="InterPro" id="IPR011993">
    <property type="entry name" value="PH-like_dom_sf"/>
</dbReference>
<keyword evidence="1" id="KW-0479">Metal-binding</keyword>
<dbReference type="SMART" id="SM00233">
    <property type="entry name" value="PH"/>
    <property type="match status" value="2"/>
</dbReference>
<feature type="compositionally biased region" description="Basic residues" evidence="5">
    <location>
        <begin position="535"/>
        <end position="546"/>
    </location>
</feature>
<evidence type="ECO:0000259" key="6">
    <source>
        <dbReference type="PROSITE" id="PS50003"/>
    </source>
</evidence>
<feature type="domain" description="PH" evidence="6">
    <location>
        <begin position="523"/>
        <end position="643"/>
    </location>
</feature>
<dbReference type="EMBL" id="HBEM01008457">
    <property type="protein sequence ID" value="CAD8440631.1"/>
    <property type="molecule type" value="Transcribed_RNA"/>
</dbReference>
<dbReference type="InterPro" id="IPR000306">
    <property type="entry name" value="Znf_FYVE"/>
</dbReference>
<evidence type="ECO:0000256" key="5">
    <source>
        <dbReference type="SAM" id="MobiDB-lite"/>
    </source>
</evidence>
<feature type="domain" description="FYVE-type" evidence="7">
    <location>
        <begin position="225"/>
        <end position="279"/>
    </location>
</feature>
<feature type="compositionally biased region" description="Basic and acidic residues" evidence="5">
    <location>
        <begin position="22"/>
        <end position="32"/>
    </location>
</feature>
<evidence type="ECO:0000256" key="4">
    <source>
        <dbReference type="PROSITE-ProRule" id="PRU00091"/>
    </source>
</evidence>
<feature type="region of interest" description="Disordered" evidence="5">
    <location>
        <begin position="370"/>
        <end position="437"/>
    </location>
</feature>
<evidence type="ECO:0008006" key="9">
    <source>
        <dbReference type="Google" id="ProtNLM"/>
    </source>
</evidence>
<feature type="compositionally biased region" description="Basic and acidic residues" evidence="5">
    <location>
        <begin position="549"/>
        <end position="572"/>
    </location>
</feature>
<dbReference type="CDD" id="cd00065">
    <property type="entry name" value="FYVE_like_SF"/>
    <property type="match status" value="1"/>
</dbReference>
<dbReference type="SMART" id="SM00064">
    <property type="entry name" value="FYVE"/>
    <property type="match status" value="1"/>
</dbReference>
<feature type="region of interest" description="Disordered" evidence="5">
    <location>
        <begin position="768"/>
        <end position="825"/>
    </location>
</feature>
<name>A0A7S0D218_9EUKA</name>
<accession>A0A7S0D218</accession>
<organism evidence="8">
    <name type="scientific">Amorphochlora amoebiformis</name>
    <dbReference type="NCBI Taxonomy" id="1561963"/>
    <lineage>
        <taxon>Eukaryota</taxon>
        <taxon>Sar</taxon>
        <taxon>Rhizaria</taxon>
        <taxon>Cercozoa</taxon>
        <taxon>Chlorarachniophyceae</taxon>
        <taxon>Amorphochlora</taxon>
    </lineage>
</organism>
<feature type="region of interest" description="Disordered" evidence="5">
    <location>
        <begin position="54"/>
        <end position="77"/>
    </location>
</feature>
<protein>
    <recommendedName>
        <fullName evidence="9">FYVE-type domain-containing protein</fullName>
    </recommendedName>
</protein>
<evidence type="ECO:0000256" key="2">
    <source>
        <dbReference type="ARBA" id="ARBA00022771"/>
    </source>
</evidence>
<evidence type="ECO:0000256" key="3">
    <source>
        <dbReference type="ARBA" id="ARBA00022833"/>
    </source>
</evidence>
<evidence type="ECO:0000259" key="7">
    <source>
        <dbReference type="PROSITE" id="PS50178"/>
    </source>
</evidence>
<dbReference type="InterPro" id="IPR013083">
    <property type="entry name" value="Znf_RING/FYVE/PHD"/>
</dbReference>
<dbReference type="PROSITE" id="PS50003">
    <property type="entry name" value="PH_DOMAIN"/>
    <property type="match status" value="2"/>
</dbReference>
<feature type="region of interest" description="Disordered" evidence="5">
    <location>
        <begin position="324"/>
        <end position="350"/>
    </location>
</feature>
<feature type="compositionally biased region" description="Polar residues" evidence="5">
    <location>
        <begin position="413"/>
        <end position="433"/>
    </location>
</feature>
<dbReference type="InterPro" id="IPR051707">
    <property type="entry name" value="PI-Interact_SigTrans_Reg"/>
</dbReference>
<dbReference type="SUPFAM" id="SSF50729">
    <property type="entry name" value="PH domain-like"/>
    <property type="match status" value="2"/>
</dbReference>
<proteinExistence type="predicted"/>
<dbReference type="InterPro" id="IPR001849">
    <property type="entry name" value="PH_domain"/>
</dbReference>
<feature type="compositionally biased region" description="Basic and acidic residues" evidence="5">
    <location>
        <begin position="586"/>
        <end position="602"/>
    </location>
</feature>
<feature type="compositionally biased region" description="Polar residues" evidence="5">
    <location>
        <begin position="379"/>
        <end position="394"/>
    </location>
</feature>
<dbReference type="PANTHER" id="PTHR14336:SF8">
    <property type="entry name" value="PROTEIN OPY1"/>
    <property type="match status" value="1"/>
</dbReference>